<evidence type="ECO:0000313" key="3">
    <source>
        <dbReference type="Proteomes" id="UP000199058"/>
    </source>
</evidence>
<dbReference type="Gene3D" id="1.20.120.10">
    <property type="entry name" value="Cytochrome c/b562"/>
    <property type="match status" value="1"/>
</dbReference>
<name>A0A1I1ER56_9GAMM</name>
<gene>
    <name evidence="2" type="ORF">SAMN05660443_0784</name>
</gene>
<dbReference type="Proteomes" id="UP000199058">
    <property type="component" value="Unassembled WGS sequence"/>
</dbReference>
<protein>
    <submittedName>
        <fullName evidence="2">Cytochrome C</fullName>
    </submittedName>
</protein>
<dbReference type="InterPro" id="IPR010980">
    <property type="entry name" value="Cyt_c/b562"/>
</dbReference>
<dbReference type="GO" id="GO:0009055">
    <property type="term" value="F:electron transfer activity"/>
    <property type="evidence" value="ECO:0007669"/>
    <property type="project" value="InterPro"/>
</dbReference>
<dbReference type="GO" id="GO:0005506">
    <property type="term" value="F:iron ion binding"/>
    <property type="evidence" value="ECO:0007669"/>
    <property type="project" value="InterPro"/>
</dbReference>
<sequence>MQNKKWLPLGAALILTLGLSLPMHAGSLSEDVDLRIETFDEIDRLFKALRFKVVNMRSEDHKGAMEYSDQLIRHAYRLPGLFEEPSPREQFPQSRARPQIWDRKDRYDFLLNQFTDNLEEIHELLEQERLTDAGRLIDRTAQSCRQCHNTFRYR</sequence>
<keyword evidence="3" id="KW-1185">Reference proteome</keyword>
<dbReference type="PROSITE" id="PS51009">
    <property type="entry name" value="CYTCII"/>
    <property type="match status" value="1"/>
</dbReference>
<keyword evidence="1" id="KW-0732">Signal</keyword>
<dbReference type="Pfam" id="PF01322">
    <property type="entry name" value="Cytochrom_C_2"/>
    <property type="match status" value="1"/>
</dbReference>
<accession>A0A1I1ER56</accession>
<dbReference type="STRING" id="1122252.SAMN05660443_0784"/>
<proteinExistence type="predicted"/>
<feature type="chain" id="PRO_5011623629" evidence="1">
    <location>
        <begin position="26"/>
        <end position="154"/>
    </location>
</feature>
<evidence type="ECO:0000256" key="1">
    <source>
        <dbReference type="SAM" id="SignalP"/>
    </source>
</evidence>
<feature type="signal peptide" evidence="1">
    <location>
        <begin position="1"/>
        <end position="25"/>
    </location>
</feature>
<dbReference type="GO" id="GO:0022900">
    <property type="term" value="P:electron transport chain"/>
    <property type="evidence" value="ECO:0007669"/>
    <property type="project" value="InterPro"/>
</dbReference>
<dbReference type="AlphaFoldDB" id="A0A1I1ER56"/>
<dbReference type="RefSeq" id="WP_177203461.1">
    <property type="nucleotide sequence ID" value="NZ_FOLH01000001.1"/>
</dbReference>
<dbReference type="EMBL" id="FOLH01000001">
    <property type="protein sequence ID" value="SFB89477.1"/>
    <property type="molecule type" value="Genomic_DNA"/>
</dbReference>
<evidence type="ECO:0000313" key="2">
    <source>
        <dbReference type="EMBL" id="SFB89477.1"/>
    </source>
</evidence>
<reference evidence="2 3" key="1">
    <citation type="submission" date="2016-10" db="EMBL/GenBank/DDBJ databases">
        <authorList>
            <person name="de Groot N.N."/>
        </authorList>
    </citation>
    <scope>NUCLEOTIDE SEQUENCE [LARGE SCALE GENOMIC DNA]</scope>
    <source>
        <strain evidence="2 3">DSM 18438</strain>
    </source>
</reference>
<dbReference type="SUPFAM" id="SSF47175">
    <property type="entry name" value="Cytochromes"/>
    <property type="match status" value="1"/>
</dbReference>
<dbReference type="GO" id="GO:0020037">
    <property type="term" value="F:heme binding"/>
    <property type="evidence" value="ECO:0007669"/>
    <property type="project" value="InterPro"/>
</dbReference>
<dbReference type="InterPro" id="IPR002321">
    <property type="entry name" value="Cyt_c_II"/>
</dbReference>
<organism evidence="2 3">
    <name type="scientific">Marinospirillum celere</name>
    <dbReference type="NCBI Taxonomy" id="1122252"/>
    <lineage>
        <taxon>Bacteria</taxon>
        <taxon>Pseudomonadati</taxon>
        <taxon>Pseudomonadota</taxon>
        <taxon>Gammaproteobacteria</taxon>
        <taxon>Oceanospirillales</taxon>
        <taxon>Oceanospirillaceae</taxon>
        <taxon>Marinospirillum</taxon>
    </lineage>
</organism>